<evidence type="ECO:0000313" key="5">
    <source>
        <dbReference type="Proteomes" id="UP000626210"/>
    </source>
</evidence>
<protein>
    <recommendedName>
        <fullName evidence="6">Transglycosylase SLT domain-containing protein</fullName>
    </recommendedName>
</protein>
<feature type="domain" description="Transglycosylase SLT" evidence="2">
    <location>
        <begin position="29"/>
        <end position="123"/>
    </location>
</feature>
<sequence>MTQPWERDWSAPPAKAWSFDDALAAEGATGRLADLARSIYQQESGSGRNTKTSNAGAVGGMQIVPATFASVADEGWDINDPDQNARAGIRYVRQMFDRAGGDPALAAAGYYGGPGGLEKARRGVAVADPRNPNAPTTLEYGRQVAARLPAQKSPVMQGIEAMTNAIVPSAQAAQEPNPWEREWQQAPAAPAEQPSALSRFAQGVGVGARGLVSGLASVPGIVSDAATGVVNAGLDLYHDQRAPTVRELVTGKEKGFRFQTARSAVNNVMDAAGVPNAENGFQRIARDATEGAASAAGFFGAGGVLSRAAGKVTQAVGQIMAAGPGLQAVSGAAGGAASSATREAGGGEVAQTIAGLAGGMAPSMLPYVGQATVRGALRGGEAGRQRVAENIRTFEDATGAVPTLGQATEGRWQRGAESLLGRAPGGAGVIAKAGERQADKLAEAVQKLSDDLAPGANAMTAGESIAKGVAGFKAGMQQVQNRLYNTLDKFLPPQTPVQTARTQQALADLNADIAGAPELSKWFKNARIQGIDAAMQSDLAQAAVPGALPYEAIKKLRTLVGREISDATLVSDVPRSKWTALYGALSEDLGDVAKAAGPEAAERWTWANGFSRTQIARLEELQSIVDRNAPEKIFSAALSGTAEGNTIVSRVFSALPKQNRKEVAAAVLQRLGRATASQQDAAGDAFSSETFLTNLSKLSPGARKTLFGRLDVPGLEQKIAGIAKIAESRREGGRVFANPSGTAAASAQLTAAGGLVAALASGNPALIAAAIGAPVSANVVARAVTNPKLVKGLAERTTAKAGTEAAALNSTLRATATPEAPAAEPLQMPAGLEGPWQMDWGGAEAAPAPAAPGPETAAAPAAPAVVPGSVAPEDAARVVDGAGEPLDPTEPAVVDQLQDQMEGGPVSAAPAPVEITQPLEPVALASADPVTAVAADGGAPAETEAAAPAEPADPVTAAANEAATSPTNDRPEPTEAQREAGNYKMGHIKIGGLDVTVEHPNGSTRKGRAADGTEWERPMTAHYGYIRGTEGADGEQVDVYVGPRPDYGVAYVVDQVDKDGKFDEHKVLLGYTNLLAAKRAYSSHYPKGFKVGKVTAVPVEDLRAWLKDAREPAAA</sequence>
<dbReference type="InterPro" id="IPR041595">
    <property type="entry name" value="Inorganic_Pase"/>
</dbReference>
<feature type="compositionally biased region" description="Low complexity" evidence="1">
    <location>
        <begin position="842"/>
        <end position="864"/>
    </location>
</feature>
<dbReference type="CDD" id="cd00254">
    <property type="entry name" value="LT-like"/>
    <property type="match status" value="1"/>
</dbReference>
<dbReference type="Proteomes" id="UP000626210">
    <property type="component" value="Unassembled WGS sequence"/>
</dbReference>
<keyword evidence="5" id="KW-1185">Reference proteome</keyword>
<evidence type="ECO:0000313" key="4">
    <source>
        <dbReference type="EMBL" id="GHC72585.1"/>
    </source>
</evidence>
<dbReference type="InterPro" id="IPR008258">
    <property type="entry name" value="Transglycosylase_SLT_dom_1"/>
</dbReference>
<dbReference type="Pfam" id="PF18823">
    <property type="entry name" value="InPase"/>
    <property type="match status" value="1"/>
</dbReference>
<dbReference type="InterPro" id="IPR023346">
    <property type="entry name" value="Lysozyme-like_dom_sf"/>
</dbReference>
<comment type="caution">
    <text evidence="4">The sequence shown here is derived from an EMBL/GenBank/DDBJ whole genome shotgun (WGS) entry which is preliminary data.</text>
</comment>
<accession>A0ABQ3FWX9</accession>
<organism evidence="4 5">
    <name type="scientific">Pseudorhodoferax aquiterrae</name>
    <dbReference type="NCBI Taxonomy" id="747304"/>
    <lineage>
        <taxon>Bacteria</taxon>
        <taxon>Pseudomonadati</taxon>
        <taxon>Pseudomonadota</taxon>
        <taxon>Betaproteobacteria</taxon>
        <taxon>Burkholderiales</taxon>
        <taxon>Comamonadaceae</taxon>
    </lineage>
</organism>
<feature type="region of interest" description="Disordered" evidence="1">
    <location>
        <begin position="819"/>
        <end position="864"/>
    </location>
</feature>
<dbReference type="SUPFAM" id="SSF53955">
    <property type="entry name" value="Lysozyme-like"/>
    <property type="match status" value="1"/>
</dbReference>
<evidence type="ECO:0008006" key="6">
    <source>
        <dbReference type="Google" id="ProtNLM"/>
    </source>
</evidence>
<evidence type="ECO:0000259" key="2">
    <source>
        <dbReference type="Pfam" id="PF01464"/>
    </source>
</evidence>
<proteinExistence type="predicted"/>
<evidence type="ECO:0000259" key="3">
    <source>
        <dbReference type="Pfam" id="PF18823"/>
    </source>
</evidence>
<gene>
    <name evidence="4" type="ORF">GCM10007320_08560</name>
</gene>
<reference evidence="5" key="1">
    <citation type="journal article" date="2019" name="Int. J. Syst. Evol. Microbiol.">
        <title>The Global Catalogue of Microorganisms (GCM) 10K type strain sequencing project: providing services to taxonomists for standard genome sequencing and annotation.</title>
        <authorList>
            <consortium name="The Broad Institute Genomics Platform"/>
            <consortium name="The Broad Institute Genome Sequencing Center for Infectious Disease"/>
            <person name="Wu L."/>
            <person name="Ma J."/>
        </authorList>
    </citation>
    <scope>NUCLEOTIDE SEQUENCE [LARGE SCALE GENOMIC DNA]</scope>
    <source>
        <strain evidence="5">KCTC 23314</strain>
    </source>
</reference>
<dbReference type="Gene3D" id="1.10.530.10">
    <property type="match status" value="1"/>
</dbReference>
<evidence type="ECO:0000256" key="1">
    <source>
        <dbReference type="SAM" id="MobiDB-lite"/>
    </source>
</evidence>
<dbReference type="Pfam" id="PF01464">
    <property type="entry name" value="SLT"/>
    <property type="match status" value="1"/>
</dbReference>
<feature type="domain" description="Inorganic pyrophosphatase" evidence="3">
    <location>
        <begin position="975"/>
        <end position="1107"/>
    </location>
</feature>
<dbReference type="RefSeq" id="WP_189685723.1">
    <property type="nucleotide sequence ID" value="NZ_BMYK01000002.1"/>
</dbReference>
<feature type="region of interest" description="Disordered" evidence="1">
    <location>
        <begin position="958"/>
        <end position="977"/>
    </location>
</feature>
<name>A0ABQ3FWX9_9BURK</name>
<dbReference type="EMBL" id="BMYK01000002">
    <property type="protein sequence ID" value="GHC72585.1"/>
    <property type="molecule type" value="Genomic_DNA"/>
</dbReference>